<gene>
    <name evidence="4" type="ORF">CVV65_03485</name>
</gene>
<dbReference type="InterPro" id="IPR036271">
    <property type="entry name" value="Tet_transcr_reg_TetR-rel_C_sf"/>
</dbReference>
<dbReference type="GO" id="GO:0003700">
    <property type="term" value="F:DNA-binding transcription factor activity"/>
    <property type="evidence" value="ECO:0007669"/>
    <property type="project" value="TreeGrafter"/>
</dbReference>
<evidence type="ECO:0000259" key="3">
    <source>
        <dbReference type="PROSITE" id="PS50977"/>
    </source>
</evidence>
<dbReference type="InterPro" id="IPR009057">
    <property type="entry name" value="Homeodomain-like_sf"/>
</dbReference>
<dbReference type="OrthoDB" id="9780824at2"/>
<reference evidence="5" key="1">
    <citation type="submission" date="2017-11" db="EMBL/GenBank/DDBJ databases">
        <title>Complete Genome Sequence of Kyrpidia sp. Strain EA-1, a thermophilic, hydrogen-oxidizing Bacterium, isolated from the Azores.</title>
        <authorList>
            <person name="Reiner J.E."/>
            <person name="Lapp C.J."/>
            <person name="Bunk B."/>
            <person name="Gescher J."/>
        </authorList>
    </citation>
    <scope>NUCLEOTIDE SEQUENCE [LARGE SCALE GENOMIC DNA]</scope>
    <source>
        <strain evidence="5">EA-1</strain>
    </source>
</reference>
<dbReference type="GO" id="GO:0000976">
    <property type="term" value="F:transcription cis-regulatory region binding"/>
    <property type="evidence" value="ECO:0007669"/>
    <property type="project" value="TreeGrafter"/>
</dbReference>
<dbReference type="AlphaFoldDB" id="A0A2K8N5P5"/>
<dbReference type="PRINTS" id="PR00455">
    <property type="entry name" value="HTHTETR"/>
</dbReference>
<organism evidence="4 5">
    <name type="scientific">Kyrpidia spormannii</name>
    <dbReference type="NCBI Taxonomy" id="2055160"/>
    <lineage>
        <taxon>Bacteria</taxon>
        <taxon>Bacillati</taxon>
        <taxon>Bacillota</taxon>
        <taxon>Bacilli</taxon>
        <taxon>Bacillales</taxon>
        <taxon>Alicyclobacillaceae</taxon>
        <taxon>Kyrpidia</taxon>
    </lineage>
</organism>
<evidence type="ECO:0000256" key="2">
    <source>
        <dbReference type="PROSITE-ProRule" id="PRU00335"/>
    </source>
</evidence>
<evidence type="ECO:0000313" key="5">
    <source>
        <dbReference type="Proteomes" id="UP000231932"/>
    </source>
</evidence>
<dbReference type="KEGG" id="kyr:CVV65_03485"/>
<dbReference type="RefSeq" id="WP_100666957.1">
    <property type="nucleotide sequence ID" value="NZ_CP024955.1"/>
</dbReference>
<dbReference type="SUPFAM" id="SSF46689">
    <property type="entry name" value="Homeodomain-like"/>
    <property type="match status" value="1"/>
</dbReference>
<dbReference type="PROSITE" id="PS50977">
    <property type="entry name" value="HTH_TETR_2"/>
    <property type="match status" value="1"/>
</dbReference>
<dbReference type="PANTHER" id="PTHR30055">
    <property type="entry name" value="HTH-TYPE TRANSCRIPTIONAL REGULATOR RUTR"/>
    <property type="match status" value="1"/>
</dbReference>
<dbReference type="InterPro" id="IPR001647">
    <property type="entry name" value="HTH_TetR"/>
</dbReference>
<feature type="DNA-binding region" description="H-T-H motif" evidence="2">
    <location>
        <begin position="26"/>
        <end position="45"/>
    </location>
</feature>
<dbReference type="Pfam" id="PF00440">
    <property type="entry name" value="TetR_N"/>
    <property type="match status" value="1"/>
</dbReference>
<dbReference type="InterPro" id="IPR050109">
    <property type="entry name" value="HTH-type_TetR-like_transc_reg"/>
</dbReference>
<evidence type="ECO:0000256" key="1">
    <source>
        <dbReference type="ARBA" id="ARBA00023125"/>
    </source>
</evidence>
<dbReference type="Proteomes" id="UP000231932">
    <property type="component" value="Chromosome"/>
</dbReference>
<dbReference type="EMBL" id="CP024955">
    <property type="protein sequence ID" value="ATY84127.1"/>
    <property type="molecule type" value="Genomic_DNA"/>
</dbReference>
<dbReference type="Gene3D" id="1.10.357.10">
    <property type="entry name" value="Tetracycline Repressor, domain 2"/>
    <property type="match status" value="1"/>
</dbReference>
<accession>A0A2K8N5P5</accession>
<evidence type="ECO:0000313" key="4">
    <source>
        <dbReference type="EMBL" id="ATY84127.1"/>
    </source>
</evidence>
<dbReference type="SUPFAM" id="SSF48498">
    <property type="entry name" value="Tetracyclin repressor-like, C-terminal domain"/>
    <property type="match status" value="1"/>
</dbReference>
<dbReference type="PANTHER" id="PTHR30055:SF226">
    <property type="entry name" value="HTH-TYPE TRANSCRIPTIONAL REGULATOR PKSA"/>
    <property type="match status" value="1"/>
</dbReference>
<dbReference type="Gene3D" id="1.10.10.60">
    <property type="entry name" value="Homeodomain-like"/>
    <property type="match status" value="1"/>
</dbReference>
<protein>
    <recommendedName>
        <fullName evidence="3">HTH tetR-type domain-containing protein</fullName>
    </recommendedName>
</protein>
<feature type="domain" description="HTH tetR-type" evidence="3">
    <location>
        <begin position="3"/>
        <end position="63"/>
    </location>
</feature>
<keyword evidence="1 2" id="KW-0238">DNA-binding</keyword>
<proteinExistence type="predicted"/>
<sequence length="202" mass="22886">MAKRTKDLIYQGAVEVFSKRGFGDTTMDAIAEQCGVAKGTLYYNFKTKEELFTYVMRRGLSQLTDRLRQALLSTEDPVHKWVRAVESQFRFFEENRAFCHLLVQKIWSADVQGQLSVQEVLSEYFQLLDDQWAAAKARNWIDDRADVQTLSGAFFGMVVIPAARAVLHGGAIDAPERVRTIVKMILRQMKGVSDDELASLGD</sequence>
<keyword evidence="5" id="KW-1185">Reference proteome</keyword>
<name>A0A2K8N5P5_9BACL</name>
<dbReference type="Pfam" id="PF08359">
    <property type="entry name" value="TetR_C_4"/>
    <property type="match status" value="1"/>
</dbReference>
<dbReference type="InterPro" id="IPR013570">
    <property type="entry name" value="Tscrpt_reg_YsiA_C"/>
</dbReference>